<evidence type="ECO:0000256" key="6">
    <source>
        <dbReference type="ARBA" id="ARBA00022694"/>
    </source>
</evidence>
<keyword evidence="8" id="KW-0547">Nucleotide-binding</keyword>
<keyword evidence="9" id="KW-0067">ATP-binding</keyword>
<reference evidence="14" key="1">
    <citation type="submission" date="2017-09" db="EMBL/GenBank/DDBJ databases">
        <title>Depth-based differentiation of microbial function through sediment-hosted aquifers and enrichment of novel symbionts in the deep terrestrial subsurface.</title>
        <authorList>
            <person name="Probst A.J."/>
            <person name="Ladd B."/>
            <person name="Jarett J.K."/>
            <person name="Geller-Mcgrath D.E."/>
            <person name="Sieber C.M.K."/>
            <person name="Emerson J.B."/>
            <person name="Anantharaman K."/>
            <person name="Thomas B.C."/>
            <person name="Malmstrom R."/>
            <person name="Stieglmeier M."/>
            <person name="Klingl A."/>
            <person name="Woyke T."/>
            <person name="Ryan C.M."/>
            <person name="Banfield J.F."/>
        </authorList>
    </citation>
    <scope>NUCLEOTIDE SEQUENCE [LARGE SCALE GENOMIC DNA]</scope>
</reference>
<dbReference type="Gene3D" id="3.40.50.300">
    <property type="entry name" value="P-loop containing nucleotide triphosphate hydrolases"/>
    <property type="match status" value="1"/>
</dbReference>
<dbReference type="GO" id="GO:0005524">
    <property type="term" value="F:ATP binding"/>
    <property type="evidence" value="ECO:0007669"/>
    <property type="project" value="UniProtKB-KW"/>
</dbReference>
<keyword evidence="6" id="KW-0819">tRNA processing</keyword>
<evidence type="ECO:0000256" key="7">
    <source>
        <dbReference type="ARBA" id="ARBA00022695"/>
    </source>
</evidence>
<comment type="similarity">
    <text evidence="2">Belongs to the SUA5 family.</text>
</comment>
<dbReference type="Proteomes" id="UP000230108">
    <property type="component" value="Unassembled WGS sequence"/>
</dbReference>
<evidence type="ECO:0000256" key="4">
    <source>
        <dbReference type="ARBA" id="ARBA00022490"/>
    </source>
</evidence>
<dbReference type="Pfam" id="PF01300">
    <property type="entry name" value="Sua5_yciO_yrdC"/>
    <property type="match status" value="1"/>
</dbReference>
<dbReference type="PANTHER" id="PTHR17490:SF16">
    <property type="entry name" value="THREONYLCARBAMOYL-AMP SYNTHASE"/>
    <property type="match status" value="1"/>
</dbReference>
<comment type="subcellular location">
    <subcellularLocation>
        <location evidence="1">Cytoplasm</location>
    </subcellularLocation>
</comment>
<organism evidence="13 14">
    <name type="scientific">Candidatus Roizmanbacteria bacterium CG_4_10_14_0_8_um_filter_39_9</name>
    <dbReference type="NCBI Taxonomy" id="1974829"/>
    <lineage>
        <taxon>Bacteria</taxon>
        <taxon>Candidatus Roizmaniibacteriota</taxon>
    </lineage>
</organism>
<dbReference type="EC" id="2.7.7.87" evidence="3"/>
<dbReference type="SUPFAM" id="SSF55821">
    <property type="entry name" value="YrdC/RibB"/>
    <property type="match status" value="1"/>
</dbReference>
<evidence type="ECO:0000256" key="10">
    <source>
        <dbReference type="ARBA" id="ARBA00029774"/>
    </source>
</evidence>
<evidence type="ECO:0000256" key="1">
    <source>
        <dbReference type="ARBA" id="ARBA00004496"/>
    </source>
</evidence>
<dbReference type="InterPro" id="IPR027417">
    <property type="entry name" value="P-loop_NTPase"/>
</dbReference>
<dbReference type="InterPro" id="IPR003442">
    <property type="entry name" value="T6A_TsaE"/>
</dbReference>
<name>A0A2M7QDU1_9BACT</name>
<keyword evidence="5" id="KW-0808">Transferase</keyword>
<accession>A0A2M7QDU1</accession>
<evidence type="ECO:0000256" key="2">
    <source>
        <dbReference type="ARBA" id="ARBA00007663"/>
    </source>
</evidence>
<evidence type="ECO:0000313" key="14">
    <source>
        <dbReference type="Proteomes" id="UP000230108"/>
    </source>
</evidence>
<dbReference type="GO" id="GO:0003725">
    <property type="term" value="F:double-stranded RNA binding"/>
    <property type="evidence" value="ECO:0007669"/>
    <property type="project" value="InterPro"/>
</dbReference>
<evidence type="ECO:0000256" key="5">
    <source>
        <dbReference type="ARBA" id="ARBA00022679"/>
    </source>
</evidence>
<evidence type="ECO:0000256" key="11">
    <source>
        <dbReference type="ARBA" id="ARBA00048366"/>
    </source>
</evidence>
<evidence type="ECO:0000256" key="3">
    <source>
        <dbReference type="ARBA" id="ARBA00012584"/>
    </source>
</evidence>
<dbReference type="GO" id="GO:0000049">
    <property type="term" value="F:tRNA binding"/>
    <property type="evidence" value="ECO:0007669"/>
    <property type="project" value="TreeGrafter"/>
</dbReference>
<gene>
    <name evidence="13" type="ORF">COY90_00855</name>
</gene>
<dbReference type="PROSITE" id="PS51163">
    <property type="entry name" value="YRDC"/>
    <property type="match status" value="1"/>
</dbReference>
<dbReference type="GO" id="GO:0061710">
    <property type="term" value="F:L-threonylcarbamoyladenylate synthase"/>
    <property type="evidence" value="ECO:0007669"/>
    <property type="project" value="UniProtKB-EC"/>
</dbReference>
<feature type="domain" description="YrdC-like" evidence="12">
    <location>
        <begin position="8"/>
        <end position="197"/>
    </location>
</feature>
<dbReference type="InterPro" id="IPR050156">
    <property type="entry name" value="TC-AMP_synthase_SUA5"/>
</dbReference>
<dbReference type="InterPro" id="IPR006070">
    <property type="entry name" value="Sua5-like_dom"/>
</dbReference>
<dbReference type="NCBIfam" id="TIGR00057">
    <property type="entry name" value="L-threonylcarbamoyladenylate synthase"/>
    <property type="match status" value="1"/>
</dbReference>
<evidence type="ECO:0000256" key="9">
    <source>
        <dbReference type="ARBA" id="ARBA00022840"/>
    </source>
</evidence>
<dbReference type="GO" id="GO:0005737">
    <property type="term" value="C:cytoplasm"/>
    <property type="evidence" value="ECO:0007669"/>
    <property type="project" value="UniProtKB-SubCell"/>
</dbReference>
<keyword evidence="4" id="KW-0963">Cytoplasm</keyword>
<dbReference type="NCBIfam" id="TIGR00150">
    <property type="entry name" value="T6A_YjeE"/>
    <property type="match status" value="1"/>
</dbReference>
<evidence type="ECO:0000259" key="12">
    <source>
        <dbReference type="PROSITE" id="PS51163"/>
    </source>
</evidence>
<proteinExistence type="inferred from homology"/>
<dbReference type="EMBL" id="PFLF01000024">
    <property type="protein sequence ID" value="PIY69396.1"/>
    <property type="molecule type" value="Genomic_DNA"/>
</dbReference>
<dbReference type="GO" id="GO:0006450">
    <property type="term" value="P:regulation of translational fidelity"/>
    <property type="evidence" value="ECO:0007669"/>
    <property type="project" value="TreeGrafter"/>
</dbReference>
<dbReference type="GO" id="GO:0002949">
    <property type="term" value="P:tRNA threonylcarbamoyladenosine modification"/>
    <property type="evidence" value="ECO:0007669"/>
    <property type="project" value="InterPro"/>
</dbReference>
<dbReference type="Pfam" id="PF02367">
    <property type="entry name" value="TsaE"/>
    <property type="match status" value="1"/>
</dbReference>
<keyword evidence="7" id="KW-0548">Nucleotidyltransferase</keyword>
<sequence>MKTLSLSDNWLVTSIKILSSGGIVIFPSDTVYGALVDATNNKAVEKLIRFKSRPPGKPISVFVDSFSMLAKYAKLTASQNETLNELLPGPFTVILDSKYIVNSMLESEKGTLGLRFPTFEPIIRLVNEFEKPLSATSANMSGHSPHYSVQSLLKDFSQTKKDLVDLIVDAGELPRNKPSTIIDLTSSEIKLLRQGDILLSNQKTFISKSASQTQKIAQHLITKYASFASIKPLIIILQGPMGAGKTQFVKGVGSYLGISDIVSPTFVVYYEYPVNKSGIKNLIHVDLFDIQESEEFNHLGLGHYLKPGHVWCIEWGEKSGPIIEKLKQEAYVIDITISYQGNDERSLIIDTHIYDHIIN</sequence>
<dbReference type="PANTHER" id="PTHR17490">
    <property type="entry name" value="SUA5"/>
    <property type="match status" value="1"/>
</dbReference>
<comment type="catalytic activity">
    <reaction evidence="11">
        <text>L-threonine + hydrogencarbonate + ATP = L-threonylcarbamoyladenylate + diphosphate + H2O</text>
        <dbReference type="Rhea" id="RHEA:36407"/>
        <dbReference type="ChEBI" id="CHEBI:15377"/>
        <dbReference type="ChEBI" id="CHEBI:17544"/>
        <dbReference type="ChEBI" id="CHEBI:30616"/>
        <dbReference type="ChEBI" id="CHEBI:33019"/>
        <dbReference type="ChEBI" id="CHEBI:57926"/>
        <dbReference type="ChEBI" id="CHEBI:73682"/>
        <dbReference type="EC" id="2.7.7.87"/>
    </reaction>
</comment>
<comment type="caution">
    <text evidence="13">The sequence shown here is derived from an EMBL/GenBank/DDBJ whole genome shotgun (WGS) entry which is preliminary data.</text>
</comment>
<evidence type="ECO:0000313" key="13">
    <source>
        <dbReference type="EMBL" id="PIY69396.1"/>
    </source>
</evidence>
<dbReference type="Gene3D" id="3.90.870.10">
    <property type="entry name" value="DHBP synthase"/>
    <property type="match status" value="1"/>
</dbReference>
<dbReference type="AlphaFoldDB" id="A0A2M7QDU1"/>
<evidence type="ECO:0000256" key="8">
    <source>
        <dbReference type="ARBA" id="ARBA00022741"/>
    </source>
</evidence>
<dbReference type="InterPro" id="IPR017945">
    <property type="entry name" value="DHBP_synth_RibB-like_a/b_dom"/>
</dbReference>
<protein>
    <recommendedName>
        <fullName evidence="10">L-threonylcarbamoyladenylate synthase</fullName>
        <ecNumber evidence="3">2.7.7.87</ecNumber>
    </recommendedName>
    <alternativeName>
        <fullName evidence="10">L-threonylcarbamoyladenylate synthase</fullName>
    </alternativeName>
</protein>
<dbReference type="SUPFAM" id="SSF52540">
    <property type="entry name" value="P-loop containing nucleoside triphosphate hydrolases"/>
    <property type="match status" value="1"/>
</dbReference>